<dbReference type="PANTHER" id="PTHR32196">
    <property type="entry name" value="ABC TRANSPORTER PERMEASE PROTEIN YPHD-RELATED-RELATED"/>
    <property type="match status" value="1"/>
</dbReference>
<feature type="transmembrane region" description="Helical" evidence="6">
    <location>
        <begin position="133"/>
        <end position="150"/>
    </location>
</feature>
<evidence type="ECO:0000256" key="1">
    <source>
        <dbReference type="ARBA" id="ARBA00004651"/>
    </source>
</evidence>
<keyword evidence="2" id="KW-1003">Cell membrane</keyword>
<keyword evidence="4 6" id="KW-1133">Transmembrane helix</keyword>
<feature type="transmembrane region" description="Helical" evidence="6">
    <location>
        <begin position="264"/>
        <end position="294"/>
    </location>
</feature>
<gene>
    <name evidence="7" type="ORF">HKK74_32015</name>
</gene>
<dbReference type="EMBL" id="JABVEC010000036">
    <property type="protein sequence ID" value="MBC6470082.1"/>
    <property type="molecule type" value="Genomic_DNA"/>
</dbReference>
<feature type="transmembrane region" description="Helical" evidence="6">
    <location>
        <begin position="48"/>
        <end position="69"/>
    </location>
</feature>
<keyword evidence="8" id="KW-1185">Reference proteome</keyword>
<evidence type="ECO:0000256" key="3">
    <source>
        <dbReference type="ARBA" id="ARBA00022692"/>
    </source>
</evidence>
<dbReference type="InterPro" id="IPR001851">
    <property type="entry name" value="ABC_transp_permease"/>
</dbReference>
<organism evidence="7 8">
    <name type="scientific">Actinomadura alba</name>
    <dbReference type="NCBI Taxonomy" id="406431"/>
    <lineage>
        <taxon>Bacteria</taxon>
        <taxon>Bacillati</taxon>
        <taxon>Actinomycetota</taxon>
        <taxon>Actinomycetes</taxon>
        <taxon>Streptosporangiales</taxon>
        <taxon>Thermomonosporaceae</taxon>
        <taxon>Actinomadura</taxon>
    </lineage>
</organism>
<feature type="transmembrane region" description="Helical" evidence="6">
    <location>
        <begin position="176"/>
        <end position="194"/>
    </location>
</feature>
<comment type="caution">
    <text evidence="7">The sequence shown here is derived from an EMBL/GenBank/DDBJ whole genome shotgun (WGS) entry which is preliminary data.</text>
</comment>
<keyword evidence="3 6" id="KW-0812">Transmembrane</keyword>
<keyword evidence="5 6" id="KW-0472">Membrane</keyword>
<protein>
    <submittedName>
        <fullName evidence="7">ABC transporter permease</fullName>
    </submittedName>
</protein>
<evidence type="ECO:0000256" key="2">
    <source>
        <dbReference type="ARBA" id="ARBA00022475"/>
    </source>
</evidence>
<proteinExistence type="predicted"/>
<evidence type="ECO:0000256" key="4">
    <source>
        <dbReference type="ARBA" id="ARBA00022989"/>
    </source>
</evidence>
<sequence length="334" mass="34494">MTEVAVRTADRRQARVPGLTDPVVMVYLALAGVTALGFITVEARGGDFLTLTNVVGILHNSVVLGLVALGQTAAILTGSLDLSVAYLISICTLVAAETMNGQDSRVLPAMLVVLGMSATVGLINGIVITKLQVNAFIATLGVAFILRGYIEDNYTGPAGKVPVSFQHLGYDRIGPIPVSAFVLAGATVALWLVLRRTRLGYHMYAVGGDEQIARLSGVRTHRVKIAAHVLCSLSAGVAGLILASRLGAGAPWAGTEARYDLESIAAVVLGGTVLAGGRGGVAGTLGGVLILAVLDSVFNQLGVDPFFKNVVRGAVIIAAVALYARRGQRAGDNT</sequence>
<dbReference type="RefSeq" id="WP_187247130.1">
    <property type="nucleotide sequence ID" value="NZ_BAAAOK010000040.1"/>
</dbReference>
<feature type="transmembrane region" description="Helical" evidence="6">
    <location>
        <begin position="24"/>
        <end position="41"/>
    </location>
</feature>
<evidence type="ECO:0000256" key="6">
    <source>
        <dbReference type="SAM" id="Phobius"/>
    </source>
</evidence>
<dbReference type="CDD" id="cd06579">
    <property type="entry name" value="TM_PBP1_transp_AraH_like"/>
    <property type="match status" value="1"/>
</dbReference>
<feature type="transmembrane region" description="Helical" evidence="6">
    <location>
        <begin position="75"/>
        <end position="95"/>
    </location>
</feature>
<dbReference type="Proteomes" id="UP000805614">
    <property type="component" value="Unassembled WGS sequence"/>
</dbReference>
<name>A0ABR7M025_9ACTN</name>
<evidence type="ECO:0000313" key="8">
    <source>
        <dbReference type="Proteomes" id="UP000805614"/>
    </source>
</evidence>
<feature type="transmembrane region" description="Helical" evidence="6">
    <location>
        <begin position="225"/>
        <end position="243"/>
    </location>
</feature>
<evidence type="ECO:0000313" key="7">
    <source>
        <dbReference type="EMBL" id="MBC6470082.1"/>
    </source>
</evidence>
<accession>A0ABR7M025</accession>
<dbReference type="Pfam" id="PF02653">
    <property type="entry name" value="BPD_transp_2"/>
    <property type="match status" value="1"/>
</dbReference>
<evidence type="ECO:0000256" key="5">
    <source>
        <dbReference type="ARBA" id="ARBA00023136"/>
    </source>
</evidence>
<reference evidence="7 8" key="1">
    <citation type="submission" date="2020-06" db="EMBL/GenBank/DDBJ databases">
        <title>Actinomadura xiongansis sp. nov., isolated from soil of Baiyangdian.</title>
        <authorList>
            <person name="Zhang X."/>
        </authorList>
    </citation>
    <scope>NUCLEOTIDE SEQUENCE [LARGE SCALE GENOMIC DNA]</scope>
    <source>
        <strain evidence="7 8">HBUM206468</strain>
    </source>
</reference>
<comment type="subcellular location">
    <subcellularLocation>
        <location evidence="1">Cell membrane</location>
        <topology evidence="1">Multi-pass membrane protein</topology>
    </subcellularLocation>
</comment>
<feature type="transmembrane region" description="Helical" evidence="6">
    <location>
        <begin position="107"/>
        <end position="127"/>
    </location>
</feature>